<dbReference type="GO" id="GO:0006032">
    <property type="term" value="P:chitin catabolic process"/>
    <property type="evidence" value="ECO:0007669"/>
    <property type="project" value="UniProtKB-KW"/>
</dbReference>
<evidence type="ECO:0000313" key="11">
    <source>
        <dbReference type="Proteomes" id="UP001215598"/>
    </source>
</evidence>
<dbReference type="GO" id="GO:0008061">
    <property type="term" value="F:chitin binding"/>
    <property type="evidence" value="ECO:0007669"/>
    <property type="project" value="InterPro"/>
</dbReference>
<dbReference type="GO" id="GO:0005576">
    <property type="term" value="C:extracellular region"/>
    <property type="evidence" value="ECO:0007669"/>
    <property type="project" value="TreeGrafter"/>
</dbReference>
<dbReference type="Pfam" id="PF00704">
    <property type="entry name" value="Glyco_hydro_18"/>
    <property type="match status" value="1"/>
</dbReference>
<dbReference type="InterPro" id="IPR011583">
    <property type="entry name" value="Chitinase_II/V-like_cat"/>
</dbReference>
<dbReference type="Proteomes" id="UP001215598">
    <property type="component" value="Unassembled WGS sequence"/>
</dbReference>
<evidence type="ECO:0000256" key="2">
    <source>
        <dbReference type="ARBA" id="ARBA00022801"/>
    </source>
</evidence>
<dbReference type="Gene3D" id="3.20.20.80">
    <property type="entry name" value="Glycosidases"/>
    <property type="match status" value="2"/>
</dbReference>
<dbReference type="PANTHER" id="PTHR11177">
    <property type="entry name" value="CHITINASE"/>
    <property type="match status" value="1"/>
</dbReference>
<keyword evidence="5 7" id="KW-0326">Glycosidase</keyword>
<evidence type="ECO:0000256" key="6">
    <source>
        <dbReference type="ARBA" id="ARBA00023326"/>
    </source>
</evidence>
<gene>
    <name evidence="10" type="ORF">B0H16DRAFT_1298853</name>
</gene>
<evidence type="ECO:0000256" key="4">
    <source>
        <dbReference type="ARBA" id="ARBA00023277"/>
    </source>
</evidence>
<comment type="catalytic activity">
    <reaction evidence="1">
        <text>Random endo-hydrolysis of N-acetyl-beta-D-glucosaminide (1-&gt;4)-beta-linkages in chitin and chitodextrins.</text>
        <dbReference type="EC" id="3.2.1.14"/>
    </reaction>
</comment>
<evidence type="ECO:0000256" key="7">
    <source>
        <dbReference type="RuleBase" id="RU000489"/>
    </source>
</evidence>
<keyword evidence="4" id="KW-0119">Carbohydrate metabolism</keyword>
<keyword evidence="11" id="KW-1185">Reference proteome</keyword>
<dbReference type="PROSITE" id="PS51910">
    <property type="entry name" value="GH18_2"/>
    <property type="match status" value="1"/>
</dbReference>
<organism evidence="10 11">
    <name type="scientific">Mycena metata</name>
    <dbReference type="NCBI Taxonomy" id="1033252"/>
    <lineage>
        <taxon>Eukaryota</taxon>
        <taxon>Fungi</taxon>
        <taxon>Dikarya</taxon>
        <taxon>Basidiomycota</taxon>
        <taxon>Agaricomycotina</taxon>
        <taxon>Agaricomycetes</taxon>
        <taxon>Agaricomycetidae</taxon>
        <taxon>Agaricales</taxon>
        <taxon>Marasmiineae</taxon>
        <taxon>Mycenaceae</taxon>
        <taxon>Mycena</taxon>
    </lineage>
</organism>
<dbReference type="InterPro" id="IPR050314">
    <property type="entry name" value="Glycosyl_Hydrlase_18"/>
</dbReference>
<dbReference type="SUPFAM" id="SSF51445">
    <property type="entry name" value="(Trans)glycosidases"/>
    <property type="match status" value="1"/>
</dbReference>
<dbReference type="SMART" id="SM00636">
    <property type="entry name" value="Glyco_18"/>
    <property type="match status" value="1"/>
</dbReference>
<dbReference type="PANTHER" id="PTHR11177:SF392">
    <property type="entry name" value="HAP41P"/>
    <property type="match status" value="1"/>
</dbReference>
<reference evidence="10" key="1">
    <citation type="submission" date="2023-03" db="EMBL/GenBank/DDBJ databases">
        <title>Massive genome expansion in bonnet fungi (Mycena s.s.) driven by repeated elements and novel gene families across ecological guilds.</title>
        <authorList>
            <consortium name="Lawrence Berkeley National Laboratory"/>
            <person name="Harder C.B."/>
            <person name="Miyauchi S."/>
            <person name="Viragh M."/>
            <person name="Kuo A."/>
            <person name="Thoen E."/>
            <person name="Andreopoulos B."/>
            <person name="Lu D."/>
            <person name="Skrede I."/>
            <person name="Drula E."/>
            <person name="Henrissat B."/>
            <person name="Morin E."/>
            <person name="Kohler A."/>
            <person name="Barry K."/>
            <person name="LaButti K."/>
            <person name="Morin E."/>
            <person name="Salamov A."/>
            <person name="Lipzen A."/>
            <person name="Mereny Z."/>
            <person name="Hegedus B."/>
            <person name="Baldrian P."/>
            <person name="Stursova M."/>
            <person name="Weitz H."/>
            <person name="Taylor A."/>
            <person name="Grigoriev I.V."/>
            <person name="Nagy L.G."/>
            <person name="Martin F."/>
            <person name="Kauserud H."/>
        </authorList>
    </citation>
    <scope>NUCLEOTIDE SEQUENCE</scope>
    <source>
        <strain evidence="10">CBHHK182m</strain>
    </source>
</reference>
<evidence type="ECO:0000259" key="9">
    <source>
        <dbReference type="PROSITE" id="PS51910"/>
    </source>
</evidence>
<dbReference type="InterPro" id="IPR001579">
    <property type="entry name" value="Glyco_hydro_18_chit_AS"/>
</dbReference>
<evidence type="ECO:0000256" key="5">
    <source>
        <dbReference type="ARBA" id="ARBA00023295"/>
    </source>
</evidence>
<dbReference type="InterPro" id="IPR001223">
    <property type="entry name" value="Glyco_hydro18_cat"/>
</dbReference>
<feature type="domain" description="GH18" evidence="9">
    <location>
        <begin position="1"/>
        <end position="363"/>
    </location>
</feature>
<evidence type="ECO:0000313" key="10">
    <source>
        <dbReference type="EMBL" id="KAJ7781110.1"/>
    </source>
</evidence>
<protein>
    <submittedName>
        <fullName evidence="10">Glycoside hydrolase family 18 protein</fullName>
    </submittedName>
</protein>
<accession>A0AAD7NYX2</accession>
<proteinExistence type="inferred from homology"/>
<comment type="caution">
    <text evidence="10">The sequence shown here is derived from an EMBL/GenBank/DDBJ whole genome shotgun (WGS) entry which is preliminary data.</text>
</comment>
<keyword evidence="2 7" id="KW-0378">Hydrolase</keyword>
<evidence type="ECO:0000256" key="1">
    <source>
        <dbReference type="ARBA" id="ARBA00000822"/>
    </source>
</evidence>
<evidence type="ECO:0000256" key="3">
    <source>
        <dbReference type="ARBA" id="ARBA00023024"/>
    </source>
</evidence>
<keyword evidence="3" id="KW-0146">Chitin degradation</keyword>
<dbReference type="GO" id="GO:0000272">
    <property type="term" value="P:polysaccharide catabolic process"/>
    <property type="evidence" value="ECO:0007669"/>
    <property type="project" value="UniProtKB-KW"/>
</dbReference>
<keyword evidence="6" id="KW-0624">Polysaccharide degradation</keyword>
<dbReference type="InterPro" id="IPR017853">
    <property type="entry name" value="GH"/>
</dbReference>
<dbReference type="GO" id="GO:0008843">
    <property type="term" value="F:endochitinase activity"/>
    <property type="evidence" value="ECO:0007669"/>
    <property type="project" value="UniProtKB-EC"/>
</dbReference>
<dbReference type="AlphaFoldDB" id="A0AAD7NYX2"/>
<name>A0AAD7NYX2_9AGAR</name>
<dbReference type="EMBL" id="JARKIB010000004">
    <property type="protein sequence ID" value="KAJ7781110.1"/>
    <property type="molecule type" value="Genomic_DNA"/>
</dbReference>
<comment type="similarity">
    <text evidence="8">Belongs to the glycosyl hydrolase 18 family.</text>
</comment>
<sequence length="363" mass="40197">MAYYPDWAGSYFPPEKIDFTRFDWIDFAFAIPKMDGSLTWDDSTMAPELLARLVKAAHDKGKKVKLSIGGWTGSQWFSPIVGANQSRAVFVKNILTLYKTFHLDGIDIDWEYPGHQGEGDNQVNNYDSLNFLSFLKLLRAQLPPAAVITAATTTQPFYGQDGEPMSDVSQFAAVFNWILLMNYDVWGASTNPGPNAPLSDNCKNSSQPEANAVAACNAWTRAGFPLQKLVLGVPSYAYISDSSATKLRTRAANVRLVGDGGQIQFRDLVKQRALVRSSARDNFGPIFNGTGGFTRYWDKCSSTPFLRSPSAHQVVTYDDPQSLGMKAEFVKRMGMYGVNMFDVHGDTDAWDLTDSIRRGLGCN</sequence>
<evidence type="ECO:0000256" key="8">
    <source>
        <dbReference type="RuleBase" id="RU004453"/>
    </source>
</evidence>
<dbReference type="PROSITE" id="PS01095">
    <property type="entry name" value="GH18_1"/>
    <property type="match status" value="1"/>
</dbReference>